<dbReference type="PROSITE" id="PS00107">
    <property type="entry name" value="PROTEIN_KINASE_ATP"/>
    <property type="match status" value="1"/>
</dbReference>
<keyword evidence="4 6" id="KW-0067">ATP-binding</keyword>
<dbReference type="GO" id="GO:0005634">
    <property type="term" value="C:nucleus"/>
    <property type="evidence" value="ECO:0007669"/>
    <property type="project" value="TreeGrafter"/>
</dbReference>
<keyword evidence="7" id="KW-0723">Serine/threonine-protein kinase</keyword>
<dbReference type="GO" id="GO:0004674">
    <property type="term" value="F:protein serine/threonine kinase activity"/>
    <property type="evidence" value="ECO:0007669"/>
    <property type="project" value="UniProtKB-KW"/>
</dbReference>
<evidence type="ECO:0000256" key="5">
    <source>
        <dbReference type="ARBA" id="ARBA00037982"/>
    </source>
</evidence>
<evidence type="ECO:0000259" key="8">
    <source>
        <dbReference type="PROSITE" id="PS50011"/>
    </source>
</evidence>
<dbReference type="InterPro" id="IPR000719">
    <property type="entry name" value="Prot_kinase_dom"/>
</dbReference>
<reference evidence="9" key="2">
    <citation type="submission" date="2024-10" db="UniProtKB">
        <authorList>
            <consortium name="EnsemblProtists"/>
        </authorList>
    </citation>
    <scope>IDENTIFICATION</scope>
</reference>
<dbReference type="PaxDb" id="2903-EOD21061"/>
<dbReference type="InterPro" id="IPR011009">
    <property type="entry name" value="Kinase-like_dom_sf"/>
</dbReference>
<dbReference type="eggNOG" id="KOG0594">
    <property type="taxonomic scope" value="Eukaryota"/>
</dbReference>
<comment type="similarity">
    <text evidence="5">Belongs to the protein kinase superfamily. Ser/Thr protein kinase family. GCN2 subfamily.</text>
</comment>
<keyword evidence="10" id="KW-1185">Reference proteome</keyword>
<keyword evidence="1" id="KW-0808">Transferase</keyword>
<evidence type="ECO:0000256" key="2">
    <source>
        <dbReference type="ARBA" id="ARBA00022741"/>
    </source>
</evidence>
<dbReference type="RefSeq" id="XP_005773490.1">
    <property type="nucleotide sequence ID" value="XM_005773433.1"/>
</dbReference>
<dbReference type="PROSITE" id="PS00108">
    <property type="entry name" value="PROTEIN_KINASE_ST"/>
    <property type="match status" value="1"/>
</dbReference>
<evidence type="ECO:0000313" key="10">
    <source>
        <dbReference type="Proteomes" id="UP000013827"/>
    </source>
</evidence>
<dbReference type="InterPro" id="IPR008271">
    <property type="entry name" value="Ser/Thr_kinase_AS"/>
</dbReference>
<dbReference type="Gene3D" id="3.30.200.20">
    <property type="entry name" value="Phosphorylase Kinase, domain 1"/>
    <property type="match status" value="1"/>
</dbReference>
<feature type="binding site" evidence="6">
    <location>
        <position position="41"/>
    </location>
    <ligand>
        <name>ATP</name>
        <dbReference type="ChEBI" id="CHEBI:30616"/>
    </ligand>
</feature>
<proteinExistence type="inferred from homology"/>
<dbReference type="EnsemblProtists" id="EOD21061">
    <property type="protein sequence ID" value="EOD21061"/>
    <property type="gene ID" value="EMIHUDRAFT_463844"/>
</dbReference>
<dbReference type="OMA" id="RIACAQY"/>
<dbReference type="STRING" id="2903.R1EDJ1"/>
<dbReference type="PANTHER" id="PTHR11042">
    <property type="entry name" value="EUKARYOTIC TRANSLATION INITIATION FACTOR 2-ALPHA KINASE EIF2-ALPHA KINASE -RELATED"/>
    <property type="match status" value="1"/>
</dbReference>
<dbReference type="Proteomes" id="UP000013827">
    <property type="component" value="Unassembled WGS sequence"/>
</dbReference>
<evidence type="ECO:0000256" key="7">
    <source>
        <dbReference type="RuleBase" id="RU000304"/>
    </source>
</evidence>
<feature type="domain" description="Protein kinase" evidence="8">
    <location>
        <begin position="14"/>
        <end position="267"/>
    </location>
</feature>
<dbReference type="GeneID" id="17266608"/>
<accession>A0A0D3JC26</accession>
<name>A0A0D3JC26_EMIH1</name>
<reference evidence="10" key="1">
    <citation type="journal article" date="2013" name="Nature">
        <title>Pan genome of the phytoplankton Emiliania underpins its global distribution.</title>
        <authorList>
            <person name="Read B.A."/>
            <person name="Kegel J."/>
            <person name="Klute M.J."/>
            <person name="Kuo A."/>
            <person name="Lefebvre S.C."/>
            <person name="Maumus F."/>
            <person name="Mayer C."/>
            <person name="Miller J."/>
            <person name="Monier A."/>
            <person name="Salamov A."/>
            <person name="Young J."/>
            <person name="Aguilar M."/>
            <person name="Claverie J.M."/>
            <person name="Frickenhaus S."/>
            <person name="Gonzalez K."/>
            <person name="Herman E.K."/>
            <person name="Lin Y.C."/>
            <person name="Napier J."/>
            <person name="Ogata H."/>
            <person name="Sarno A.F."/>
            <person name="Shmutz J."/>
            <person name="Schroeder D."/>
            <person name="de Vargas C."/>
            <person name="Verret F."/>
            <person name="von Dassow P."/>
            <person name="Valentin K."/>
            <person name="Van de Peer Y."/>
            <person name="Wheeler G."/>
            <person name="Dacks J.B."/>
            <person name="Delwiche C.F."/>
            <person name="Dyhrman S.T."/>
            <person name="Glockner G."/>
            <person name="John U."/>
            <person name="Richards T."/>
            <person name="Worden A.Z."/>
            <person name="Zhang X."/>
            <person name="Grigoriev I.V."/>
            <person name="Allen A.E."/>
            <person name="Bidle K."/>
            <person name="Borodovsky M."/>
            <person name="Bowler C."/>
            <person name="Brownlee C."/>
            <person name="Cock J.M."/>
            <person name="Elias M."/>
            <person name="Gladyshev V.N."/>
            <person name="Groth M."/>
            <person name="Guda C."/>
            <person name="Hadaegh A."/>
            <person name="Iglesias-Rodriguez M.D."/>
            <person name="Jenkins J."/>
            <person name="Jones B.M."/>
            <person name="Lawson T."/>
            <person name="Leese F."/>
            <person name="Lindquist E."/>
            <person name="Lobanov A."/>
            <person name="Lomsadze A."/>
            <person name="Malik S.B."/>
            <person name="Marsh M.E."/>
            <person name="Mackinder L."/>
            <person name="Mock T."/>
            <person name="Mueller-Roeber B."/>
            <person name="Pagarete A."/>
            <person name="Parker M."/>
            <person name="Probert I."/>
            <person name="Quesneville H."/>
            <person name="Raines C."/>
            <person name="Rensing S.A."/>
            <person name="Riano-Pachon D.M."/>
            <person name="Richier S."/>
            <person name="Rokitta S."/>
            <person name="Shiraiwa Y."/>
            <person name="Soanes D.M."/>
            <person name="van der Giezen M."/>
            <person name="Wahlund T.M."/>
            <person name="Williams B."/>
            <person name="Wilson W."/>
            <person name="Wolfe G."/>
            <person name="Wurch L.L."/>
        </authorList>
    </citation>
    <scope>NUCLEOTIDE SEQUENCE</scope>
</reference>
<dbReference type="InterPro" id="IPR017441">
    <property type="entry name" value="Protein_kinase_ATP_BS"/>
</dbReference>
<organism evidence="9 10">
    <name type="scientific">Emiliania huxleyi (strain CCMP1516)</name>
    <dbReference type="NCBI Taxonomy" id="280463"/>
    <lineage>
        <taxon>Eukaryota</taxon>
        <taxon>Haptista</taxon>
        <taxon>Haptophyta</taxon>
        <taxon>Prymnesiophyceae</taxon>
        <taxon>Isochrysidales</taxon>
        <taxon>Noelaerhabdaceae</taxon>
        <taxon>Emiliania</taxon>
    </lineage>
</organism>
<dbReference type="Pfam" id="PF00069">
    <property type="entry name" value="Pkinase"/>
    <property type="match status" value="1"/>
</dbReference>
<dbReference type="KEGG" id="ehx:EMIHUDRAFT_463844"/>
<dbReference type="GO" id="GO:0005737">
    <property type="term" value="C:cytoplasm"/>
    <property type="evidence" value="ECO:0007669"/>
    <property type="project" value="TreeGrafter"/>
</dbReference>
<dbReference type="InterPro" id="IPR050339">
    <property type="entry name" value="CC_SR_Kinase"/>
</dbReference>
<dbReference type="GO" id="GO:0005524">
    <property type="term" value="F:ATP binding"/>
    <property type="evidence" value="ECO:0007669"/>
    <property type="project" value="UniProtKB-UniRule"/>
</dbReference>
<keyword evidence="3" id="KW-0418">Kinase</keyword>
<evidence type="ECO:0000256" key="6">
    <source>
        <dbReference type="PROSITE-ProRule" id="PRU10141"/>
    </source>
</evidence>
<evidence type="ECO:0000256" key="3">
    <source>
        <dbReference type="ARBA" id="ARBA00022777"/>
    </source>
</evidence>
<evidence type="ECO:0000256" key="1">
    <source>
        <dbReference type="ARBA" id="ARBA00022679"/>
    </source>
</evidence>
<dbReference type="AlphaFoldDB" id="A0A0D3JC26"/>
<dbReference type="SUPFAM" id="SSF56112">
    <property type="entry name" value="Protein kinase-like (PK-like)"/>
    <property type="match status" value="1"/>
</dbReference>
<sequence length="272" mass="28969">MLVITAVFSAARHLELGGAIGEGSFGAVYHARLDGAPCVAKRAAAGERAAQFFETEAHVNRQLVRRRAGGGSAVLRPSCIASYIGEFEASGQLHLVWERCGEATLGEYLERGDEGRVELTAALGCVASELPRRTLQLVLEALAHIHSLGVVHRDVKPHNLLVDTRGRTLALIDFGSACDVAGWVVQRGLEAGRVLYCPPEQLLAVRQPFTHDLAAWRIDAAAADALPDAWESAFPLDGEAWQLLCGLMAPVPADRPVAAEALLSPFLNAVGG</sequence>
<dbReference type="HOGENOM" id="CLU_084352_0_0_1"/>
<evidence type="ECO:0000256" key="4">
    <source>
        <dbReference type="ARBA" id="ARBA00022840"/>
    </source>
</evidence>
<dbReference type="SMART" id="SM00220">
    <property type="entry name" value="S_TKc"/>
    <property type="match status" value="1"/>
</dbReference>
<dbReference type="PROSITE" id="PS50011">
    <property type="entry name" value="PROTEIN_KINASE_DOM"/>
    <property type="match status" value="1"/>
</dbReference>
<keyword evidence="2 6" id="KW-0547">Nucleotide-binding</keyword>
<protein>
    <recommendedName>
        <fullName evidence="8">Protein kinase domain-containing protein</fullName>
    </recommendedName>
</protein>
<evidence type="ECO:0000313" key="9">
    <source>
        <dbReference type="EnsemblProtists" id="EOD21061"/>
    </source>
</evidence>
<dbReference type="Gene3D" id="1.10.510.10">
    <property type="entry name" value="Transferase(Phosphotransferase) domain 1"/>
    <property type="match status" value="1"/>
</dbReference>